<dbReference type="GO" id="GO:0022857">
    <property type="term" value="F:transmembrane transporter activity"/>
    <property type="evidence" value="ECO:0007669"/>
    <property type="project" value="InterPro"/>
</dbReference>
<protein>
    <submittedName>
        <fullName evidence="6">MFS transporter</fullName>
    </submittedName>
</protein>
<evidence type="ECO:0000256" key="5">
    <source>
        <dbReference type="SAM" id="Phobius"/>
    </source>
</evidence>
<comment type="caution">
    <text evidence="6">The sequence shown here is derived from an EMBL/GenBank/DDBJ whole genome shotgun (WGS) entry which is preliminary data.</text>
</comment>
<dbReference type="SUPFAM" id="SSF103473">
    <property type="entry name" value="MFS general substrate transporter"/>
    <property type="match status" value="1"/>
</dbReference>
<accession>A0A2U2C469</accession>
<keyword evidence="7" id="KW-1185">Reference proteome</keyword>
<dbReference type="PANTHER" id="PTHR23514">
    <property type="entry name" value="BYPASS OF STOP CODON PROTEIN 6"/>
    <property type="match status" value="1"/>
</dbReference>
<feature type="transmembrane region" description="Helical" evidence="5">
    <location>
        <begin position="342"/>
        <end position="360"/>
    </location>
</feature>
<keyword evidence="4 5" id="KW-0472">Membrane</keyword>
<dbReference type="PANTHER" id="PTHR23514:SF13">
    <property type="entry name" value="INNER MEMBRANE PROTEIN YBJJ"/>
    <property type="match status" value="1"/>
</dbReference>
<evidence type="ECO:0000256" key="1">
    <source>
        <dbReference type="ARBA" id="ARBA00004141"/>
    </source>
</evidence>
<dbReference type="InterPro" id="IPR011701">
    <property type="entry name" value="MFS"/>
</dbReference>
<dbReference type="CDD" id="cd17393">
    <property type="entry name" value="MFS_MosC_like"/>
    <property type="match status" value="1"/>
</dbReference>
<evidence type="ECO:0000313" key="6">
    <source>
        <dbReference type="EMBL" id="PWE26639.1"/>
    </source>
</evidence>
<evidence type="ECO:0000256" key="2">
    <source>
        <dbReference type="ARBA" id="ARBA00022692"/>
    </source>
</evidence>
<evidence type="ECO:0000256" key="3">
    <source>
        <dbReference type="ARBA" id="ARBA00022989"/>
    </source>
</evidence>
<dbReference type="InterPro" id="IPR051788">
    <property type="entry name" value="MFS_Transporter"/>
</dbReference>
<feature type="transmembrane region" description="Helical" evidence="5">
    <location>
        <begin position="249"/>
        <end position="271"/>
    </location>
</feature>
<comment type="subcellular location">
    <subcellularLocation>
        <location evidence="1">Membrane</location>
        <topology evidence="1">Multi-pass membrane protein</topology>
    </subcellularLocation>
</comment>
<feature type="transmembrane region" description="Helical" evidence="5">
    <location>
        <begin position="277"/>
        <end position="297"/>
    </location>
</feature>
<evidence type="ECO:0000256" key="4">
    <source>
        <dbReference type="ARBA" id="ARBA00023136"/>
    </source>
</evidence>
<keyword evidence="2 5" id="KW-0812">Transmembrane</keyword>
<feature type="transmembrane region" description="Helical" evidence="5">
    <location>
        <begin position="29"/>
        <end position="48"/>
    </location>
</feature>
<feature type="transmembrane region" description="Helical" evidence="5">
    <location>
        <begin position="150"/>
        <end position="169"/>
    </location>
</feature>
<feature type="transmembrane region" description="Helical" evidence="5">
    <location>
        <begin position="123"/>
        <end position="144"/>
    </location>
</feature>
<gene>
    <name evidence="6" type="ORF">C4N9_21250</name>
</gene>
<dbReference type="Proteomes" id="UP000244940">
    <property type="component" value="Unassembled WGS sequence"/>
</dbReference>
<feature type="transmembrane region" description="Helical" evidence="5">
    <location>
        <begin position="309"/>
        <end position="330"/>
    </location>
</feature>
<dbReference type="OrthoDB" id="9810941at2"/>
<dbReference type="InterPro" id="IPR036259">
    <property type="entry name" value="MFS_trans_sf"/>
</dbReference>
<sequence length="364" mass="36511">MFFVNGLMLGSWAARVPAFVERFDLGPALLGQLLLCLAGGAILSFPLAGRLSDAIGAARATRWLALYHVLTLPLLTLAPSPLWLAGALVLFGAGHGAMDVAMNGWGAEVERALRRPAMSAFHAMWSLGAGTGALLGVVAVRAGLAPGGHFLAVALVFGALGLALARIGWESRRGGAAGPGFALPSGALILAGLAAFCASIGEGAMADWSAVFLIDVARTSEAQAALGYGVYSVAMFTARLSAHHAIARLGAVTTARLAGLLAFAGLCVALLGQTLTAGLVGFALLGLGYSVVMPLAFSRAANDPETPQGRAIAGVATLGYGGMVAGPALIGGIAHLAGLTTAFWLIALLALGITALAGALKPAT</sequence>
<feature type="transmembrane region" description="Helical" evidence="5">
    <location>
        <begin position="181"/>
        <end position="205"/>
    </location>
</feature>
<organism evidence="6 7">
    <name type="scientific">Pararhodobacter marinus</name>
    <dbReference type="NCBI Taxonomy" id="2184063"/>
    <lineage>
        <taxon>Bacteria</taxon>
        <taxon>Pseudomonadati</taxon>
        <taxon>Pseudomonadota</taxon>
        <taxon>Alphaproteobacteria</taxon>
        <taxon>Rhodobacterales</taxon>
        <taxon>Paracoccaceae</taxon>
        <taxon>Pararhodobacter</taxon>
    </lineage>
</organism>
<dbReference type="Pfam" id="PF07690">
    <property type="entry name" value="MFS_1"/>
    <property type="match status" value="1"/>
</dbReference>
<feature type="transmembrane region" description="Helical" evidence="5">
    <location>
        <begin position="60"/>
        <end position="77"/>
    </location>
</feature>
<evidence type="ECO:0000313" key="7">
    <source>
        <dbReference type="Proteomes" id="UP000244940"/>
    </source>
</evidence>
<dbReference type="AlphaFoldDB" id="A0A2U2C469"/>
<dbReference type="GO" id="GO:0016020">
    <property type="term" value="C:membrane"/>
    <property type="evidence" value="ECO:0007669"/>
    <property type="project" value="UniProtKB-SubCell"/>
</dbReference>
<dbReference type="Gene3D" id="1.20.1250.20">
    <property type="entry name" value="MFS general substrate transporter like domains"/>
    <property type="match status" value="2"/>
</dbReference>
<keyword evidence="3 5" id="KW-1133">Transmembrane helix</keyword>
<name>A0A2U2C469_9RHOB</name>
<reference evidence="6 7" key="1">
    <citation type="submission" date="2018-05" db="EMBL/GenBank/DDBJ databases">
        <title>Pararhodobacter marina sp. nov., isolated from deep-sea water of the Indian Ocean.</title>
        <authorList>
            <person name="Lai Q.Sr."/>
            <person name="Liu X."/>
            <person name="Shao Z."/>
        </authorList>
    </citation>
    <scope>NUCLEOTIDE SEQUENCE [LARGE SCALE GENOMIC DNA]</scope>
    <source>
        <strain evidence="6 7">CIC4N-9</strain>
    </source>
</reference>
<proteinExistence type="predicted"/>
<dbReference type="EMBL" id="QEYD01000018">
    <property type="protein sequence ID" value="PWE26639.1"/>
    <property type="molecule type" value="Genomic_DNA"/>
</dbReference>